<accession>A0A163YEC1</accession>
<comment type="caution">
    <text evidence="1">The sequence shown here is derived from an EMBL/GenBank/DDBJ whole genome shotgun (WGS) entry which is preliminary data.</text>
</comment>
<evidence type="ECO:0000313" key="2">
    <source>
        <dbReference type="Proteomes" id="UP000076563"/>
    </source>
</evidence>
<keyword evidence="2" id="KW-1185">Reference proteome</keyword>
<dbReference type="Proteomes" id="UP000076563">
    <property type="component" value="Unassembled WGS sequence"/>
</dbReference>
<gene>
    <name evidence="1" type="ORF">AV654_17635</name>
</gene>
<dbReference type="RefSeq" id="WP_063181947.1">
    <property type="nucleotide sequence ID" value="NZ_LQRA01000052.1"/>
</dbReference>
<dbReference type="OrthoDB" id="2967462at2"/>
<dbReference type="AlphaFoldDB" id="A0A163YEC1"/>
<evidence type="ECO:0000313" key="1">
    <source>
        <dbReference type="EMBL" id="KZE79293.1"/>
    </source>
</evidence>
<sequence length="123" mass="14713">MFIFFFENDPGSRLAALFYPSFLLGYCQNWTWSWGTVDYTVFVERPDGICLQTAELGEQDCITYIKRKDFEPASISQYEEKGRTWVWTDEAEREKVMNAAELNRERTREKLQYMAYVPHKKKR</sequence>
<dbReference type="EMBL" id="LQRA01000052">
    <property type="protein sequence ID" value="KZE79293.1"/>
    <property type="molecule type" value="Genomic_DNA"/>
</dbReference>
<protein>
    <submittedName>
        <fullName evidence="1">Uncharacterized protein</fullName>
    </submittedName>
</protein>
<proteinExistence type="predicted"/>
<organism evidence="1 2">
    <name type="scientific">Paenibacillus elgii</name>
    <dbReference type="NCBI Taxonomy" id="189691"/>
    <lineage>
        <taxon>Bacteria</taxon>
        <taxon>Bacillati</taxon>
        <taxon>Bacillota</taxon>
        <taxon>Bacilli</taxon>
        <taxon>Bacillales</taxon>
        <taxon>Paenibacillaceae</taxon>
        <taxon>Paenibacillus</taxon>
    </lineage>
</organism>
<reference evidence="2" key="1">
    <citation type="submission" date="2016-01" db="EMBL/GenBank/DDBJ databases">
        <title>Draft genome of Chromobacterium sp. F49.</title>
        <authorList>
            <person name="Hong K.W."/>
        </authorList>
    </citation>
    <scope>NUCLEOTIDE SEQUENCE [LARGE SCALE GENOMIC DNA]</scope>
    <source>
        <strain evidence="2">M63</strain>
    </source>
</reference>
<name>A0A163YEC1_9BACL</name>